<comment type="caution">
    <text evidence="2">The sequence shown here is derived from an EMBL/GenBank/DDBJ whole genome shotgun (WGS) entry which is preliminary data.</text>
</comment>
<evidence type="ECO:0000313" key="2">
    <source>
        <dbReference type="EMBL" id="KJH69330.1"/>
    </source>
</evidence>
<keyword evidence="3" id="KW-1185">Reference proteome</keyword>
<organism evidence="2 3">
    <name type="scientific">Aliterella atlantica CENA595</name>
    <dbReference type="NCBI Taxonomy" id="1618023"/>
    <lineage>
        <taxon>Bacteria</taxon>
        <taxon>Bacillati</taxon>
        <taxon>Cyanobacteriota</taxon>
        <taxon>Cyanophyceae</taxon>
        <taxon>Chroococcidiopsidales</taxon>
        <taxon>Aliterellaceae</taxon>
        <taxon>Aliterella</taxon>
    </lineage>
</organism>
<feature type="region of interest" description="Disordered" evidence="1">
    <location>
        <begin position="67"/>
        <end position="135"/>
    </location>
</feature>
<evidence type="ECO:0000256" key="1">
    <source>
        <dbReference type="SAM" id="MobiDB-lite"/>
    </source>
</evidence>
<feature type="compositionally biased region" description="Low complexity" evidence="1">
    <location>
        <begin position="112"/>
        <end position="135"/>
    </location>
</feature>
<feature type="non-terminal residue" evidence="2">
    <location>
        <position position="1"/>
    </location>
</feature>
<evidence type="ECO:0000313" key="3">
    <source>
        <dbReference type="Proteomes" id="UP000032452"/>
    </source>
</evidence>
<sequence length="135" mass="15245">MWGLSEPRLAWILGFSGWLIPAFEFFNPENPKIQANRGSDIPDNSFSAKKFLLHKSNAARWQKLSPNRRPPYLCRRTRSTPTSFPCPPKSPRGFNAIPTFSASSRKKPTARNTASNSSPPKTSSRSKSWKRWAPA</sequence>
<proteinExistence type="predicted"/>
<dbReference type="EMBL" id="JYON01000058">
    <property type="protein sequence ID" value="KJH69330.1"/>
    <property type="molecule type" value="Genomic_DNA"/>
</dbReference>
<dbReference type="Proteomes" id="UP000032452">
    <property type="component" value="Unassembled WGS sequence"/>
</dbReference>
<dbReference type="AlphaFoldDB" id="A0A0D8ZKS0"/>
<accession>A0A0D8ZKS0</accession>
<name>A0A0D8ZKS0_9CYAN</name>
<gene>
    <name evidence="2" type="ORF">UH38_24520</name>
</gene>
<protein>
    <submittedName>
        <fullName evidence="2">Uncharacterized protein</fullName>
    </submittedName>
</protein>
<reference evidence="2 3" key="1">
    <citation type="submission" date="2015-02" db="EMBL/GenBank/DDBJ databases">
        <title>Draft genome of a novel marine cyanobacterium (Chroococcales) isolated from South Atlantic Ocean.</title>
        <authorList>
            <person name="Rigonato J."/>
            <person name="Alvarenga D.O."/>
            <person name="Branco L.H."/>
            <person name="Varani A.M."/>
            <person name="Brandini F.P."/>
            <person name="Fiore M.F."/>
        </authorList>
    </citation>
    <scope>NUCLEOTIDE SEQUENCE [LARGE SCALE GENOMIC DNA]</scope>
    <source>
        <strain evidence="2 3">CENA595</strain>
    </source>
</reference>